<comment type="caution">
    <text evidence="1">The sequence shown here is derived from an EMBL/GenBank/DDBJ whole genome shotgun (WGS) entry which is preliminary data.</text>
</comment>
<gene>
    <name evidence="1" type="ORF">EJP67_28465</name>
</gene>
<sequence>MFKTEFDLITEVSNMSVDRLSVLRKLDQEMENVDSATCDAALLRSAAAMVHAKNHVENLVENISAMEEALRGRLAKFGIKDSELGIRRTPRPLPQNLLSHVRAHLSAGLI</sequence>
<dbReference type="EMBL" id="RXFT01000017">
    <property type="protein sequence ID" value="RUR70994.1"/>
    <property type="molecule type" value="Genomic_DNA"/>
</dbReference>
<accession>A0A3S0XW11</accession>
<evidence type="ECO:0000313" key="2">
    <source>
        <dbReference type="Proteomes" id="UP000281118"/>
    </source>
</evidence>
<dbReference type="AlphaFoldDB" id="A0A3S0XW11"/>
<reference evidence="1 2" key="1">
    <citation type="submission" date="2018-12" db="EMBL/GenBank/DDBJ databases">
        <title>The genome sequences of Variovorax guangxiensis DSM 27352.</title>
        <authorList>
            <person name="Gao J."/>
            <person name="Sun J."/>
        </authorList>
    </citation>
    <scope>NUCLEOTIDE SEQUENCE [LARGE SCALE GENOMIC DNA]</scope>
    <source>
        <strain evidence="1 2">DSM 27352</strain>
    </source>
</reference>
<dbReference type="RefSeq" id="WP_126025093.1">
    <property type="nucleotide sequence ID" value="NZ_RXFT01000017.1"/>
</dbReference>
<name>A0A3S0XW11_9BURK</name>
<protein>
    <submittedName>
        <fullName evidence="1">Uncharacterized protein</fullName>
    </submittedName>
</protein>
<dbReference type="Proteomes" id="UP000281118">
    <property type="component" value="Unassembled WGS sequence"/>
</dbReference>
<organism evidence="1 2">
    <name type="scientific">Variovorax guangxiensis</name>
    <dbReference type="NCBI Taxonomy" id="1775474"/>
    <lineage>
        <taxon>Bacteria</taxon>
        <taxon>Pseudomonadati</taxon>
        <taxon>Pseudomonadota</taxon>
        <taxon>Betaproteobacteria</taxon>
        <taxon>Burkholderiales</taxon>
        <taxon>Comamonadaceae</taxon>
        <taxon>Variovorax</taxon>
    </lineage>
</organism>
<evidence type="ECO:0000313" key="1">
    <source>
        <dbReference type="EMBL" id="RUR70994.1"/>
    </source>
</evidence>
<proteinExistence type="predicted"/>